<evidence type="ECO:0000256" key="1">
    <source>
        <dbReference type="ARBA" id="ARBA00009686"/>
    </source>
</evidence>
<reference evidence="4" key="1">
    <citation type="submission" date="2022-07" db="EMBL/GenBank/DDBJ databases">
        <title>Phylogenomic reconstructions and comparative analyses of Kickxellomycotina fungi.</title>
        <authorList>
            <person name="Reynolds N.K."/>
            <person name="Stajich J.E."/>
            <person name="Barry K."/>
            <person name="Grigoriev I.V."/>
            <person name="Crous P."/>
            <person name="Smith M.E."/>
        </authorList>
    </citation>
    <scope>NUCLEOTIDE SEQUENCE</scope>
    <source>
        <strain evidence="4">IMI 214461</strain>
    </source>
</reference>
<dbReference type="SUPFAM" id="SSF52833">
    <property type="entry name" value="Thioredoxin-like"/>
    <property type="match status" value="1"/>
</dbReference>
<dbReference type="Gene3D" id="1.10.168.10">
    <property type="entry name" value="Phosducin, domain 2"/>
    <property type="match status" value="1"/>
</dbReference>
<dbReference type="InterPro" id="IPR051499">
    <property type="entry name" value="Phosducin-like_reg"/>
</dbReference>
<dbReference type="OrthoDB" id="70588at2759"/>
<feature type="compositionally biased region" description="Polar residues" evidence="2">
    <location>
        <begin position="95"/>
        <end position="108"/>
    </location>
</feature>
<evidence type="ECO:0000256" key="2">
    <source>
        <dbReference type="SAM" id="MobiDB-lite"/>
    </source>
</evidence>
<organism evidence="4 5">
    <name type="scientific">Coemansia thaxteri</name>
    <dbReference type="NCBI Taxonomy" id="2663907"/>
    <lineage>
        <taxon>Eukaryota</taxon>
        <taxon>Fungi</taxon>
        <taxon>Fungi incertae sedis</taxon>
        <taxon>Zoopagomycota</taxon>
        <taxon>Kickxellomycotina</taxon>
        <taxon>Kickxellomycetes</taxon>
        <taxon>Kickxellales</taxon>
        <taxon>Kickxellaceae</taxon>
        <taxon>Coemansia</taxon>
    </lineage>
</organism>
<dbReference type="InterPro" id="IPR024253">
    <property type="entry name" value="Phosducin_thioredoxin-like_dom"/>
</dbReference>
<sequence length="250" mass="27268">MADIERQLLRQAASDEDDAERSRKVANGDAAPPAPSADDAVPAALHDGPQTGAKGVVADYRHARRERRQRQEQEAAAARAAYAAAVDMRSTYDSSRGQTLWTTDPSNIDSDDGDDDEFFAEYRRQRAAEMARAAERNVLRDVAPDEYVEIVEHYADSGASVAVILADSSPVSARFEALVREAAPAFPLAHFLRVDAADCGFADPDLVPILLVYRHAELAHNMVRVVDHFRDPASFGLDDVAALLGNVLRL</sequence>
<feature type="domain" description="Phosducin" evidence="3">
    <location>
        <begin position="50"/>
        <end position="231"/>
    </location>
</feature>
<evidence type="ECO:0000313" key="5">
    <source>
        <dbReference type="Proteomes" id="UP001150907"/>
    </source>
</evidence>
<dbReference type="AlphaFoldDB" id="A0A9W8BFF2"/>
<dbReference type="PANTHER" id="PTHR46052">
    <property type="entry name" value="PHOSDUCIN-LIKE PROTEIN"/>
    <property type="match status" value="1"/>
</dbReference>
<evidence type="ECO:0000313" key="4">
    <source>
        <dbReference type="EMBL" id="KAJ2005737.1"/>
    </source>
</evidence>
<name>A0A9W8BFF2_9FUNG</name>
<dbReference type="Pfam" id="PF02114">
    <property type="entry name" value="Phosducin"/>
    <property type="match status" value="1"/>
</dbReference>
<comment type="caution">
    <text evidence="4">The sequence shown here is derived from an EMBL/GenBank/DDBJ whole genome shotgun (WGS) entry which is preliminary data.</text>
</comment>
<comment type="similarity">
    <text evidence="1">Belongs to the phosducin family.</text>
</comment>
<dbReference type="Gene3D" id="3.40.30.10">
    <property type="entry name" value="Glutaredoxin"/>
    <property type="match status" value="1"/>
</dbReference>
<feature type="region of interest" description="Disordered" evidence="2">
    <location>
        <begin position="95"/>
        <end position="114"/>
    </location>
</feature>
<dbReference type="Proteomes" id="UP001150907">
    <property type="component" value="Unassembled WGS sequence"/>
</dbReference>
<gene>
    <name evidence="4" type="ORF">H4R26_001780</name>
</gene>
<keyword evidence="5" id="KW-1185">Reference proteome</keyword>
<dbReference type="EMBL" id="JANBQF010000087">
    <property type="protein sequence ID" value="KAJ2005737.1"/>
    <property type="molecule type" value="Genomic_DNA"/>
</dbReference>
<dbReference type="InterPro" id="IPR036249">
    <property type="entry name" value="Thioredoxin-like_sf"/>
</dbReference>
<dbReference type="InterPro" id="IPR023196">
    <property type="entry name" value="Phosducin_N_dom_sf"/>
</dbReference>
<accession>A0A9W8BFF2</accession>
<feature type="region of interest" description="Disordered" evidence="2">
    <location>
        <begin position="1"/>
        <end position="56"/>
    </location>
</feature>
<proteinExistence type="inferred from homology"/>
<evidence type="ECO:0000259" key="3">
    <source>
        <dbReference type="Pfam" id="PF02114"/>
    </source>
</evidence>
<protein>
    <recommendedName>
        <fullName evidence="3">Phosducin domain-containing protein</fullName>
    </recommendedName>
</protein>
<dbReference type="PANTHER" id="PTHR46052:SF1">
    <property type="entry name" value="PHOSDUCIN-LIKE PROTEIN"/>
    <property type="match status" value="1"/>
</dbReference>